<evidence type="ECO:0000313" key="2">
    <source>
        <dbReference type="Proteomes" id="UP001412067"/>
    </source>
</evidence>
<dbReference type="Proteomes" id="UP001412067">
    <property type="component" value="Unassembled WGS sequence"/>
</dbReference>
<accession>A0ABR2MPW5</accession>
<proteinExistence type="predicted"/>
<dbReference type="EMBL" id="JBBWWR010000005">
    <property type="protein sequence ID" value="KAK8966242.1"/>
    <property type="molecule type" value="Genomic_DNA"/>
</dbReference>
<keyword evidence="2" id="KW-1185">Reference proteome</keyword>
<name>A0ABR2MPW5_9ASPA</name>
<protein>
    <submittedName>
        <fullName evidence="1">Uncharacterized protein</fullName>
    </submittedName>
</protein>
<gene>
    <name evidence="1" type="ORF">KSP40_PGU003672</name>
</gene>
<sequence>MYTLEAIFSSRPEISMPFLLPSSTLLQSSSTLRRVFVGSFSITVCLITRQDAVPAGLNRRNAVWEASGSST</sequence>
<reference evidence="1 2" key="1">
    <citation type="journal article" date="2022" name="Nat. Plants">
        <title>Genomes of leafy and leafless Platanthera orchids illuminate the evolution of mycoheterotrophy.</title>
        <authorList>
            <person name="Li M.H."/>
            <person name="Liu K.W."/>
            <person name="Li Z."/>
            <person name="Lu H.C."/>
            <person name="Ye Q.L."/>
            <person name="Zhang D."/>
            <person name="Wang J.Y."/>
            <person name="Li Y.F."/>
            <person name="Zhong Z.M."/>
            <person name="Liu X."/>
            <person name="Yu X."/>
            <person name="Liu D.K."/>
            <person name="Tu X.D."/>
            <person name="Liu B."/>
            <person name="Hao Y."/>
            <person name="Liao X.Y."/>
            <person name="Jiang Y.T."/>
            <person name="Sun W.H."/>
            <person name="Chen J."/>
            <person name="Chen Y.Q."/>
            <person name="Ai Y."/>
            <person name="Zhai J.W."/>
            <person name="Wu S.S."/>
            <person name="Zhou Z."/>
            <person name="Hsiao Y.Y."/>
            <person name="Wu W.L."/>
            <person name="Chen Y.Y."/>
            <person name="Lin Y.F."/>
            <person name="Hsu J.L."/>
            <person name="Li C.Y."/>
            <person name="Wang Z.W."/>
            <person name="Zhao X."/>
            <person name="Zhong W.Y."/>
            <person name="Ma X.K."/>
            <person name="Ma L."/>
            <person name="Huang J."/>
            <person name="Chen G.Z."/>
            <person name="Huang M.Z."/>
            <person name="Huang L."/>
            <person name="Peng D.H."/>
            <person name="Luo Y.B."/>
            <person name="Zou S.Q."/>
            <person name="Chen S.P."/>
            <person name="Lan S."/>
            <person name="Tsai W.C."/>
            <person name="Van de Peer Y."/>
            <person name="Liu Z.J."/>
        </authorList>
    </citation>
    <scope>NUCLEOTIDE SEQUENCE [LARGE SCALE GENOMIC DNA]</scope>
    <source>
        <strain evidence="1">Lor288</strain>
    </source>
</reference>
<organism evidence="1 2">
    <name type="scientific">Platanthera guangdongensis</name>
    <dbReference type="NCBI Taxonomy" id="2320717"/>
    <lineage>
        <taxon>Eukaryota</taxon>
        <taxon>Viridiplantae</taxon>
        <taxon>Streptophyta</taxon>
        <taxon>Embryophyta</taxon>
        <taxon>Tracheophyta</taxon>
        <taxon>Spermatophyta</taxon>
        <taxon>Magnoliopsida</taxon>
        <taxon>Liliopsida</taxon>
        <taxon>Asparagales</taxon>
        <taxon>Orchidaceae</taxon>
        <taxon>Orchidoideae</taxon>
        <taxon>Orchideae</taxon>
        <taxon>Orchidinae</taxon>
        <taxon>Platanthera</taxon>
    </lineage>
</organism>
<evidence type="ECO:0000313" key="1">
    <source>
        <dbReference type="EMBL" id="KAK8966242.1"/>
    </source>
</evidence>
<comment type="caution">
    <text evidence="1">The sequence shown here is derived from an EMBL/GenBank/DDBJ whole genome shotgun (WGS) entry which is preliminary data.</text>
</comment>